<keyword evidence="5 10" id="KW-0507">mRNA processing</keyword>
<dbReference type="AlphaFoldDB" id="A0AAV3ZN44"/>
<evidence type="ECO:0000313" key="12">
    <source>
        <dbReference type="EMBL" id="GFN97099.1"/>
    </source>
</evidence>
<dbReference type="GO" id="GO:0097525">
    <property type="term" value="C:spliceosomal snRNP complex"/>
    <property type="evidence" value="ECO:0007669"/>
    <property type="project" value="UniProtKB-ARBA"/>
</dbReference>
<keyword evidence="4" id="KW-0963">Cytoplasm</keyword>
<dbReference type="Pfam" id="PF01423">
    <property type="entry name" value="LSM"/>
    <property type="match status" value="1"/>
</dbReference>
<feature type="domain" description="Sm" evidence="11">
    <location>
        <begin position="114"/>
        <end position="200"/>
    </location>
</feature>
<dbReference type="PANTHER" id="PTHR12777">
    <property type="entry name" value="SMALL NUCLEAR RIBONUCLEOPROTEIN SM D2"/>
    <property type="match status" value="1"/>
</dbReference>
<comment type="similarity">
    <text evidence="3 10">Belongs to the snRNP core protein family.</text>
</comment>
<dbReference type="GO" id="GO:0000398">
    <property type="term" value="P:mRNA splicing, via spliceosome"/>
    <property type="evidence" value="ECO:0007669"/>
    <property type="project" value="UniProtKB-ARBA"/>
</dbReference>
<evidence type="ECO:0000256" key="5">
    <source>
        <dbReference type="ARBA" id="ARBA00022664"/>
    </source>
</evidence>
<keyword evidence="13" id="KW-1185">Reference proteome</keyword>
<dbReference type="InterPro" id="IPR027248">
    <property type="entry name" value="Sm_D2"/>
</dbReference>
<dbReference type="InterPro" id="IPR010920">
    <property type="entry name" value="LSM_dom_sf"/>
</dbReference>
<dbReference type="GO" id="GO:0005829">
    <property type="term" value="C:cytosol"/>
    <property type="evidence" value="ECO:0007669"/>
    <property type="project" value="UniProtKB-SubCell"/>
</dbReference>
<protein>
    <recommendedName>
        <fullName evidence="10">Small nuclear ribonucleoprotein Sm D2</fullName>
        <shortName evidence="10">Sm-D2</shortName>
    </recommendedName>
    <alternativeName>
        <fullName evidence="10">snRNP core protein D2</fullName>
    </alternativeName>
</protein>
<name>A0AAV3ZN44_9GAST</name>
<reference evidence="12 13" key="1">
    <citation type="journal article" date="2021" name="Elife">
        <title>Chloroplast acquisition without the gene transfer in kleptoplastic sea slugs, Plakobranchus ocellatus.</title>
        <authorList>
            <person name="Maeda T."/>
            <person name="Takahashi S."/>
            <person name="Yoshida T."/>
            <person name="Shimamura S."/>
            <person name="Takaki Y."/>
            <person name="Nagai Y."/>
            <person name="Toyoda A."/>
            <person name="Suzuki Y."/>
            <person name="Arimoto A."/>
            <person name="Ishii H."/>
            <person name="Satoh N."/>
            <person name="Nishiyama T."/>
            <person name="Hasebe M."/>
            <person name="Maruyama T."/>
            <person name="Minagawa J."/>
            <person name="Obokata J."/>
            <person name="Shigenobu S."/>
        </authorList>
    </citation>
    <scope>NUCLEOTIDE SEQUENCE [LARGE SCALE GENOMIC DNA]</scope>
</reference>
<proteinExistence type="inferred from homology"/>
<evidence type="ECO:0000256" key="6">
    <source>
        <dbReference type="ARBA" id="ARBA00022728"/>
    </source>
</evidence>
<evidence type="ECO:0000313" key="13">
    <source>
        <dbReference type="Proteomes" id="UP000735302"/>
    </source>
</evidence>
<evidence type="ECO:0000256" key="1">
    <source>
        <dbReference type="ARBA" id="ARBA00004123"/>
    </source>
</evidence>
<dbReference type="EMBL" id="BLXT01002730">
    <property type="protein sequence ID" value="GFN97099.1"/>
    <property type="molecule type" value="Genomic_DNA"/>
</dbReference>
<dbReference type="GO" id="GO:0003723">
    <property type="term" value="F:RNA binding"/>
    <property type="evidence" value="ECO:0007669"/>
    <property type="project" value="InterPro"/>
</dbReference>
<evidence type="ECO:0000256" key="4">
    <source>
        <dbReference type="ARBA" id="ARBA00022490"/>
    </source>
</evidence>
<dbReference type="SUPFAM" id="SSF50182">
    <property type="entry name" value="Sm-like ribonucleoproteins"/>
    <property type="match status" value="1"/>
</dbReference>
<evidence type="ECO:0000256" key="9">
    <source>
        <dbReference type="ARBA" id="ARBA00023274"/>
    </source>
</evidence>
<keyword evidence="6" id="KW-0747">Spliceosome</keyword>
<dbReference type="SMART" id="SM00651">
    <property type="entry name" value="Sm"/>
    <property type="match status" value="1"/>
</dbReference>
<comment type="subcellular location">
    <subcellularLocation>
        <location evidence="2">Cytoplasm</location>
        <location evidence="2">Cytosol</location>
    </subcellularLocation>
    <subcellularLocation>
        <location evidence="1 10">Nucleus</location>
    </subcellularLocation>
</comment>
<evidence type="ECO:0000256" key="3">
    <source>
        <dbReference type="ARBA" id="ARBA00008146"/>
    </source>
</evidence>
<evidence type="ECO:0000256" key="2">
    <source>
        <dbReference type="ARBA" id="ARBA00004514"/>
    </source>
</evidence>
<evidence type="ECO:0000259" key="11">
    <source>
        <dbReference type="PROSITE" id="PS52002"/>
    </source>
</evidence>
<dbReference type="PROSITE" id="PS52002">
    <property type="entry name" value="SM"/>
    <property type="match status" value="1"/>
</dbReference>
<gene>
    <name evidence="12" type="ORF">PoB_002360500</name>
</gene>
<sequence>MWRQKRTSWKNMIERHRRIIKNEFVRRLRGLPKSSKGGIVHTRSAVMMIVWERLLGGMVKADKLARRASRFLLTVKPIYRRGAELGAAVQKPKSEMTPEELAQHEQEEFNTGPLSVLTQSVKNNTQVLINCRNNKKLLARVKAFDRHCNMVLENVKEMWTESLKTGKGKKKSKPVNKDRFISKMFLRGDSVILVLRNPLATAK</sequence>
<accession>A0AAV3ZN44</accession>
<evidence type="ECO:0000256" key="7">
    <source>
        <dbReference type="ARBA" id="ARBA00023187"/>
    </source>
</evidence>
<comment type="caution">
    <text evidence="12">The sequence shown here is derived from an EMBL/GenBank/DDBJ whole genome shotgun (WGS) entry which is preliminary data.</text>
</comment>
<keyword evidence="9 10" id="KW-0687">Ribonucleoprotein</keyword>
<dbReference type="GO" id="GO:0005689">
    <property type="term" value="C:U12-type spliceosomal complex"/>
    <property type="evidence" value="ECO:0007669"/>
    <property type="project" value="UniProtKB-ARBA"/>
</dbReference>
<organism evidence="12 13">
    <name type="scientific">Plakobranchus ocellatus</name>
    <dbReference type="NCBI Taxonomy" id="259542"/>
    <lineage>
        <taxon>Eukaryota</taxon>
        <taxon>Metazoa</taxon>
        <taxon>Spiralia</taxon>
        <taxon>Lophotrochozoa</taxon>
        <taxon>Mollusca</taxon>
        <taxon>Gastropoda</taxon>
        <taxon>Heterobranchia</taxon>
        <taxon>Euthyneura</taxon>
        <taxon>Panpulmonata</taxon>
        <taxon>Sacoglossa</taxon>
        <taxon>Placobranchoidea</taxon>
        <taxon>Plakobranchidae</taxon>
        <taxon>Plakobranchus</taxon>
    </lineage>
</organism>
<dbReference type="InterPro" id="IPR001163">
    <property type="entry name" value="Sm_dom_euk/arc"/>
</dbReference>
<dbReference type="Proteomes" id="UP000735302">
    <property type="component" value="Unassembled WGS sequence"/>
</dbReference>
<evidence type="ECO:0000256" key="10">
    <source>
        <dbReference type="RuleBase" id="RU365051"/>
    </source>
</evidence>
<dbReference type="CDD" id="cd01720">
    <property type="entry name" value="Sm_D2"/>
    <property type="match status" value="1"/>
</dbReference>
<keyword evidence="7 10" id="KW-0508">mRNA splicing</keyword>
<dbReference type="InterPro" id="IPR047575">
    <property type="entry name" value="Sm"/>
</dbReference>
<evidence type="ECO:0000256" key="8">
    <source>
        <dbReference type="ARBA" id="ARBA00023242"/>
    </source>
</evidence>
<keyword evidence="8 10" id="KW-0539">Nucleus</keyword>
<dbReference type="FunFam" id="2.30.30.100:FF:000069">
    <property type="entry name" value="Small nuclear ribonucleoprotein Sm D2"/>
    <property type="match status" value="1"/>
</dbReference>
<dbReference type="Gene3D" id="2.30.30.100">
    <property type="match status" value="1"/>
</dbReference>